<dbReference type="AlphaFoldDB" id="L0B1K8"/>
<accession>L0B1K8</accession>
<proteinExistence type="predicted"/>
<keyword evidence="3" id="KW-1185">Reference proteome</keyword>
<evidence type="ECO:0000313" key="3">
    <source>
        <dbReference type="Proteomes" id="UP000031512"/>
    </source>
</evidence>
<protein>
    <submittedName>
        <fullName evidence="2">Signal peptide-containing protein</fullName>
    </submittedName>
</protein>
<dbReference type="VEuPathDB" id="PiroplasmaDB:BEWA_004120"/>
<reference evidence="2 3" key="1">
    <citation type="journal article" date="2012" name="BMC Genomics">
        <title>Comparative genomic analysis and phylogenetic position of Theileria equi.</title>
        <authorList>
            <person name="Kappmeyer L.S."/>
            <person name="Thiagarajan M."/>
            <person name="Herndon D.R."/>
            <person name="Ramsay J.D."/>
            <person name="Caler E."/>
            <person name="Djikeng A."/>
            <person name="Gillespie J.J."/>
            <person name="Lau A.O."/>
            <person name="Roalson E.H."/>
            <person name="Silva J.C."/>
            <person name="Silva M.G."/>
            <person name="Suarez C.E."/>
            <person name="Ueti M.W."/>
            <person name="Nene V.M."/>
            <person name="Mealey R.H."/>
            <person name="Knowles D.P."/>
            <person name="Brayton K.A."/>
        </authorList>
    </citation>
    <scope>NUCLEOTIDE SEQUENCE [LARGE SCALE GENOMIC DNA]</scope>
    <source>
        <strain evidence="2 3">WA</strain>
    </source>
</reference>
<dbReference type="eggNOG" id="ENOG502QXSK">
    <property type="taxonomic scope" value="Eukaryota"/>
</dbReference>
<feature type="signal peptide" evidence="1">
    <location>
        <begin position="1"/>
        <end position="20"/>
    </location>
</feature>
<evidence type="ECO:0000256" key="1">
    <source>
        <dbReference type="SAM" id="SignalP"/>
    </source>
</evidence>
<name>L0B1K8_THEEQ</name>
<sequence>MSTIVPLRFFIFMLFGKTIAAPSLGNNISINLDISGDVPEQVGCLPSAEYPGAVNYFMKRTYYFSHVIGSISDSGEIILEDPQVTSRRVFVLTREDGTKYVKVSNRYKNFRGSSNRKIEEFIRKPVYLYYSQIFRAPLELNVKTYDGDGFVKVDNGEAVKVFTIQDELKDELVIGAVNYGEYVIDHDIEGLMERTVKVVQGRVVYIIIVSKHVNGREFEVKYKFVDGKIPSLYRFSITINIPKLR</sequence>
<keyword evidence="1" id="KW-0732">Signal</keyword>
<dbReference type="KEGG" id="beq:BEWA_004120"/>
<dbReference type="Proteomes" id="UP000031512">
    <property type="component" value="Chromosome 3"/>
</dbReference>
<dbReference type="EMBL" id="CP001670">
    <property type="protein sequence ID" value="AFZ81004.1"/>
    <property type="molecule type" value="Genomic_DNA"/>
</dbReference>
<dbReference type="GeneID" id="15804604"/>
<evidence type="ECO:0000313" key="2">
    <source>
        <dbReference type="EMBL" id="AFZ81004.1"/>
    </source>
</evidence>
<gene>
    <name evidence="2" type="ORF">BEWA_004120</name>
</gene>
<organism evidence="2 3">
    <name type="scientific">Theileria equi strain WA</name>
    <dbReference type="NCBI Taxonomy" id="1537102"/>
    <lineage>
        <taxon>Eukaryota</taxon>
        <taxon>Sar</taxon>
        <taxon>Alveolata</taxon>
        <taxon>Apicomplexa</taxon>
        <taxon>Aconoidasida</taxon>
        <taxon>Piroplasmida</taxon>
        <taxon>Theileriidae</taxon>
        <taxon>Theileria</taxon>
    </lineage>
</organism>
<feature type="chain" id="PRO_5003939488" evidence="1">
    <location>
        <begin position="21"/>
        <end position="245"/>
    </location>
</feature>
<dbReference type="RefSeq" id="XP_004830670.1">
    <property type="nucleotide sequence ID" value="XM_004830613.1"/>
</dbReference>